<keyword evidence="2" id="KW-0732">Signal</keyword>
<organism evidence="3 4">
    <name type="scientific">Plectus sambesii</name>
    <dbReference type="NCBI Taxonomy" id="2011161"/>
    <lineage>
        <taxon>Eukaryota</taxon>
        <taxon>Metazoa</taxon>
        <taxon>Ecdysozoa</taxon>
        <taxon>Nematoda</taxon>
        <taxon>Chromadorea</taxon>
        <taxon>Plectida</taxon>
        <taxon>Plectina</taxon>
        <taxon>Plectoidea</taxon>
        <taxon>Plectidae</taxon>
        <taxon>Plectus</taxon>
    </lineage>
</organism>
<name>A0A914V637_9BILA</name>
<feature type="signal peptide" evidence="2">
    <location>
        <begin position="1"/>
        <end position="20"/>
    </location>
</feature>
<proteinExistence type="predicted"/>
<feature type="chain" id="PRO_5038124025" evidence="2">
    <location>
        <begin position="21"/>
        <end position="125"/>
    </location>
</feature>
<feature type="compositionally biased region" description="Basic and acidic residues" evidence="1">
    <location>
        <begin position="64"/>
        <end position="80"/>
    </location>
</feature>
<evidence type="ECO:0000313" key="4">
    <source>
        <dbReference type="WBParaSite" id="PSAMB.scaffold1558size30017.g13744.t1"/>
    </source>
</evidence>
<dbReference type="Proteomes" id="UP000887566">
    <property type="component" value="Unplaced"/>
</dbReference>
<dbReference type="WBParaSite" id="PSAMB.scaffold1558size30017.g13744.t1">
    <property type="protein sequence ID" value="PSAMB.scaffold1558size30017.g13744.t1"/>
    <property type="gene ID" value="PSAMB.scaffold1558size30017.g13744"/>
</dbReference>
<evidence type="ECO:0000256" key="2">
    <source>
        <dbReference type="SAM" id="SignalP"/>
    </source>
</evidence>
<sequence length="125" mass="14139">MQRMCAVLLLVAVVATYVDAEERQKFLLNPMKGFNHRYGGGSSIVSRAETPMSMPFLDIMSRLQREDPTEGKQEKREEAPKPMPDAESIRRLFSGRAMTGNSRFGSKNCFLSAVQCSFHYSSLRK</sequence>
<protein>
    <submittedName>
        <fullName evidence="4">Uncharacterized protein</fullName>
    </submittedName>
</protein>
<reference evidence="4" key="1">
    <citation type="submission" date="2022-11" db="UniProtKB">
        <authorList>
            <consortium name="WormBaseParasite"/>
        </authorList>
    </citation>
    <scope>IDENTIFICATION</scope>
</reference>
<keyword evidence="3" id="KW-1185">Reference proteome</keyword>
<accession>A0A914V637</accession>
<evidence type="ECO:0000313" key="3">
    <source>
        <dbReference type="Proteomes" id="UP000887566"/>
    </source>
</evidence>
<dbReference type="AlphaFoldDB" id="A0A914V637"/>
<feature type="region of interest" description="Disordered" evidence="1">
    <location>
        <begin position="64"/>
        <end position="88"/>
    </location>
</feature>
<evidence type="ECO:0000256" key="1">
    <source>
        <dbReference type="SAM" id="MobiDB-lite"/>
    </source>
</evidence>